<feature type="signal peptide" evidence="1">
    <location>
        <begin position="1"/>
        <end position="21"/>
    </location>
</feature>
<dbReference type="Pfam" id="PF01841">
    <property type="entry name" value="Transglut_core"/>
    <property type="match status" value="1"/>
</dbReference>
<proteinExistence type="predicted"/>
<feature type="chain" id="PRO_5047055315" evidence="1">
    <location>
        <begin position="22"/>
        <end position="636"/>
    </location>
</feature>
<keyword evidence="1" id="KW-0732">Signal</keyword>
<dbReference type="Gene3D" id="3.10.620.30">
    <property type="match status" value="1"/>
</dbReference>
<evidence type="ECO:0000313" key="4">
    <source>
        <dbReference type="EMBL" id="MCF1713362.1"/>
    </source>
</evidence>
<keyword evidence="5" id="KW-1185">Reference proteome</keyword>
<evidence type="ECO:0000259" key="3">
    <source>
        <dbReference type="Pfam" id="PF12969"/>
    </source>
</evidence>
<protein>
    <submittedName>
        <fullName evidence="4">DUF3857 and transglutaminase domain-containing protein</fullName>
    </submittedName>
</protein>
<feature type="domain" description="Transglutaminase-like" evidence="2">
    <location>
        <begin position="275"/>
        <end position="355"/>
    </location>
</feature>
<dbReference type="Gene3D" id="2.60.120.1130">
    <property type="match status" value="1"/>
</dbReference>
<gene>
    <name evidence="4" type="ORF">L0U88_01820</name>
</gene>
<evidence type="ECO:0000256" key="1">
    <source>
        <dbReference type="SAM" id="SignalP"/>
    </source>
</evidence>
<reference evidence="4 5" key="1">
    <citation type="submission" date="2022-01" db="EMBL/GenBank/DDBJ databases">
        <title>Flavihumibacter sp. nov., isolated from sediment of a river.</title>
        <authorList>
            <person name="Liu H."/>
        </authorList>
    </citation>
    <scope>NUCLEOTIDE SEQUENCE [LARGE SCALE GENOMIC DNA]</scope>
    <source>
        <strain evidence="4 5">RY-1</strain>
    </source>
</reference>
<dbReference type="InterPro" id="IPR002931">
    <property type="entry name" value="Transglutaminase-like"/>
</dbReference>
<dbReference type="Gene3D" id="2.60.40.3140">
    <property type="match status" value="1"/>
</dbReference>
<evidence type="ECO:0000259" key="2">
    <source>
        <dbReference type="Pfam" id="PF01841"/>
    </source>
</evidence>
<dbReference type="InterPro" id="IPR038765">
    <property type="entry name" value="Papain-like_cys_pep_sf"/>
</dbReference>
<sequence>MKNKLTLFLLVQLVLAGTVRADEYPSFTIPKGLLKYANSVIRKQETILEIHSEKKVTIREHFVLTVLNEAGSKYAYWSETYDKMSSIDKIEGNLYNAMGQKIRSLKKSEITDLPVQGAGQMIVDDRFKYHSFEHREYPYTIEYISETTNNQTMFLPGWSPIRGRGMAVENSSFVIISDPVYTYRTKTWNISGKGISTSNGKKKTEKWEVTQLSAVPSEYGAPPIHEVAPYISLGASTFKLGNFKGDMSTWEDFGKFIKTLIDGQDELPEEEKQKVKAIAAACKTDREKVDKLYRYMQSKTHYVGIQLGVGGWVPFPAKYVASKGYGDCKALSNYMVAVLKEVGIKSYYVLIRAGKDERDIPVDFPSSPFNHVICAVPLGKDTTWLECTSQTTAPGYMGSFTGNRHALLITENGGVLVKTPKYDKTANQYHSRIEAILNKEGQLSITANNRYKAMLGDDLHHFVHSNSNEEKQKVLQRSLDLPQYTIRGFDYKETPGDIPVIDEQLSITADHYAQLTGKRLFIVPNVLNKWEHKLTADTNRLFDIILNEEKIEIDTVRISLPEGYKIERDLKVNQLNTPFGSYEVSTQIQNNTVLYIRRLELSKGRFPAKMYNELLLFYEKIYNADRAKLVFVKEEA</sequence>
<dbReference type="Proteomes" id="UP001200145">
    <property type="component" value="Unassembled WGS sequence"/>
</dbReference>
<comment type="caution">
    <text evidence="4">The sequence shown here is derived from an EMBL/GenBank/DDBJ whole genome shotgun (WGS) entry which is preliminary data.</text>
</comment>
<organism evidence="4 5">
    <name type="scientific">Flavihumibacter fluminis</name>
    <dbReference type="NCBI Taxonomy" id="2909236"/>
    <lineage>
        <taxon>Bacteria</taxon>
        <taxon>Pseudomonadati</taxon>
        <taxon>Bacteroidota</taxon>
        <taxon>Chitinophagia</taxon>
        <taxon>Chitinophagales</taxon>
        <taxon>Chitinophagaceae</taxon>
        <taxon>Flavihumibacter</taxon>
    </lineage>
</organism>
<dbReference type="SUPFAM" id="SSF54001">
    <property type="entry name" value="Cysteine proteinases"/>
    <property type="match status" value="1"/>
</dbReference>
<evidence type="ECO:0000313" key="5">
    <source>
        <dbReference type="Proteomes" id="UP001200145"/>
    </source>
</evidence>
<dbReference type="RefSeq" id="WP_234863895.1">
    <property type="nucleotide sequence ID" value="NZ_JAKEVY010000001.1"/>
</dbReference>
<feature type="domain" description="DUF3857" evidence="3">
    <location>
        <begin position="55"/>
        <end position="215"/>
    </location>
</feature>
<name>A0ABS9BE48_9BACT</name>
<accession>A0ABS9BE48</accession>
<dbReference type="Pfam" id="PF12969">
    <property type="entry name" value="DUF3857"/>
    <property type="match status" value="1"/>
</dbReference>
<dbReference type="InterPro" id="IPR024618">
    <property type="entry name" value="DUF3857"/>
</dbReference>
<dbReference type="EMBL" id="JAKEVY010000001">
    <property type="protein sequence ID" value="MCF1713362.1"/>
    <property type="molecule type" value="Genomic_DNA"/>
</dbReference>